<reference evidence="3" key="1">
    <citation type="journal article" date="2020" name="Nature">
        <title>Giant virus diversity and host interactions through global metagenomics.</title>
        <authorList>
            <person name="Schulz F."/>
            <person name="Roux S."/>
            <person name="Paez-Espino D."/>
            <person name="Jungbluth S."/>
            <person name="Walsh D.A."/>
            <person name="Denef V.J."/>
            <person name="McMahon K.D."/>
            <person name="Konstantinidis K.T."/>
            <person name="Eloe-Fadrosh E.A."/>
            <person name="Kyrpides N.C."/>
            <person name="Woyke T."/>
        </authorList>
    </citation>
    <scope>NUCLEOTIDE SEQUENCE</scope>
    <source>
        <strain evidence="3">GVMAG-M-3300027804-47</strain>
    </source>
</reference>
<dbReference type="EMBL" id="MN740480">
    <property type="protein sequence ID" value="QHU29011.1"/>
    <property type="molecule type" value="Genomic_DNA"/>
</dbReference>
<organism evidence="3">
    <name type="scientific">viral metagenome</name>
    <dbReference type="NCBI Taxonomy" id="1070528"/>
    <lineage>
        <taxon>unclassified sequences</taxon>
        <taxon>metagenomes</taxon>
        <taxon>organismal metagenomes</taxon>
    </lineage>
</organism>
<dbReference type="InterPro" id="IPR050322">
    <property type="entry name" value="Fe-S_cluster_asmbl/transfer"/>
</dbReference>
<dbReference type="InterPro" id="IPR035903">
    <property type="entry name" value="HesB-like_dom_sf"/>
</dbReference>
<feature type="domain" description="Core" evidence="2">
    <location>
        <begin position="13"/>
        <end position="101"/>
    </location>
</feature>
<dbReference type="InterPro" id="IPR000361">
    <property type="entry name" value="ATAP_core_dom"/>
</dbReference>
<dbReference type="NCBIfam" id="TIGR00049">
    <property type="entry name" value="iron-sulfur cluster assembly accessory protein"/>
    <property type="match status" value="1"/>
</dbReference>
<comment type="similarity">
    <text evidence="1">Belongs to the HesB/IscA family.</text>
</comment>
<evidence type="ECO:0000313" key="3">
    <source>
        <dbReference type="EMBL" id="QHU29011.1"/>
    </source>
</evidence>
<dbReference type="Pfam" id="PF01521">
    <property type="entry name" value="Fe-S_biosyn"/>
    <property type="match status" value="1"/>
</dbReference>
<dbReference type="PANTHER" id="PTHR10072">
    <property type="entry name" value="IRON-SULFUR CLUSTER ASSEMBLY PROTEIN"/>
    <property type="match status" value="1"/>
</dbReference>
<dbReference type="SUPFAM" id="SSF89360">
    <property type="entry name" value="HesB-like domain"/>
    <property type="match status" value="1"/>
</dbReference>
<dbReference type="GO" id="GO:0005739">
    <property type="term" value="C:mitochondrion"/>
    <property type="evidence" value="ECO:0007669"/>
    <property type="project" value="TreeGrafter"/>
</dbReference>
<dbReference type="PANTHER" id="PTHR10072:SF41">
    <property type="entry name" value="IRON-SULFUR CLUSTER ASSEMBLY 1 HOMOLOG, MITOCHONDRIAL"/>
    <property type="match status" value="1"/>
</dbReference>
<name>A0A6C0LH48_9ZZZZ</name>
<dbReference type="InterPro" id="IPR017870">
    <property type="entry name" value="FeS_cluster_insertion_CS"/>
</dbReference>
<dbReference type="GO" id="GO:0016226">
    <property type="term" value="P:iron-sulfur cluster assembly"/>
    <property type="evidence" value="ECO:0007669"/>
    <property type="project" value="InterPro"/>
</dbReference>
<sequence>MTMFSTLQPSPNRPIGIRISINKRGCNGMNYIMKYIMDNEEGRKTIAKDERIRVAEKINIYVDPSAVFAIVGSVMDWKEDALVSEFTFINPNAKGVCGCGDSFNI</sequence>
<proteinExistence type="inferred from homology"/>
<dbReference type="InterPro" id="IPR016092">
    <property type="entry name" value="ATAP"/>
</dbReference>
<dbReference type="PROSITE" id="PS01152">
    <property type="entry name" value="HESB"/>
    <property type="match status" value="1"/>
</dbReference>
<dbReference type="AlphaFoldDB" id="A0A6C0LH48"/>
<dbReference type="Gene3D" id="2.60.300.12">
    <property type="entry name" value="HesB-like domain"/>
    <property type="match status" value="1"/>
</dbReference>
<dbReference type="GO" id="GO:0051537">
    <property type="term" value="F:2 iron, 2 sulfur cluster binding"/>
    <property type="evidence" value="ECO:0007669"/>
    <property type="project" value="TreeGrafter"/>
</dbReference>
<protein>
    <recommendedName>
        <fullName evidence="2">Core domain-containing protein</fullName>
    </recommendedName>
</protein>
<evidence type="ECO:0000256" key="1">
    <source>
        <dbReference type="ARBA" id="ARBA00006718"/>
    </source>
</evidence>
<evidence type="ECO:0000259" key="2">
    <source>
        <dbReference type="Pfam" id="PF01521"/>
    </source>
</evidence>
<accession>A0A6C0LH48</accession>